<evidence type="ECO:0000256" key="7">
    <source>
        <dbReference type="ARBA" id="ARBA00022729"/>
    </source>
</evidence>
<keyword evidence="6" id="KW-0812">Transmembrane</keyword>
<dbReference type="PANTHER" id="PTHR33619">
    <property type="entry name" value="POLYSACCHARIDE EXPORT PROTEIN GFCE-RELATED"/>
    <property type="match status" value="1"/>
</dbReference>
<accession>A0AA37HYM4</accession>
<evidence type="ECO:0000256" key="11">
    <source>
        <dbReference type="ARBA" id="ARBA00023136"/>
    </source>
</evidence>
<dbReference type="GO" id="GO:0009279">
    <property type="term" value="C:cell outer membrane"/>
    <property type="evidence" value="ECO:0007669"/>
    <property type="project" value="UniProtKB-SubCell"/>
</dbReference>
<dbReference type="Gene3D" id="3.10.560.10">
    <property type="entry name" value="Outer membrane lipoprotein wza domain like"/>
    <property type="match status" value="6"/>
</dbReference>
<evidence type="ECO:0000256" key="9">
    <source>
        <dbReference type="ARBA" id="ARBA00023065"/>
    </source>
</evidence>
<evidence type="ECO:0000256" key="10">
    <source>
        <dbReference type="ARBA" id="ARBA00023114"/>
    </source>
</evidence>
<keyword evidence="14" id="KW-0449">Lipoprotein</keyword>
<keyword evidence="7 15" id="KW-0732">Signal</keyword>
<dbReference type="InterPro" id="IPR019554">
    <property type="entry name" value="Soluble_ligand-bd"/>
</dbReference>
<feature type="domain" description="Soluble ligand binding" evidence="17">
    <location>
        <begin position="445"/>
        <end position="488"/>
    </location>
</feature>
<name>A0AA37HYM4_SEGBR</name>
<keyword evidence="11" id="KW-0472">Membrane</keyword>
<feature type="chain" id="PRO_5041396560" evidence="15">
    <location>
        <begin position="20"/>
        <end position="758"/>
    </location>
</feature>
<keyword evidence="10" id="KW-0626">Porin</keyword>
<evidence type="ECO:0000259" key="16">
    <source>
        <dbReference type="Pfam" id="PF02563"/>
    </source>
</evidence>
<evidence type="ECO:0000256" key="6">
    <source>
        <dbReference type="ARBA" id="ARBA00022692"/>
    </source>
</evidence>
<comment type="caution">
    <text evidence="19">The sequence shown here is derived from an EMBL/GenBank/DDBJ whole genome shotgun (WGS) entry which is preliminary data.</text>
</comment>
<gene>
    <name evidence="19" type="ORF">PRRU23_24130</name>
</gene>
<keyword evidence="4" id="KW-1134">Transmembrane beta strand</keyword>
<evidence type="ECO:0000256" key="3">
    <source>
        <dbReference type="ARBA" id="ARBA00022448"/>
    </source>
</evidence>
<dbReference type="InterPro" id="IPR003715">
    <property type="entry name" value="Poly_export_N"/>
</dbReference>
<evidence type="ECO:0000313" key="20">
    <source>
        <dbReference type="Proteomes" id="UP000887043"/>
    </source>
</evidence>
<proteinExistence type="inferred from homology"/>
<comment type="subcellular location">
    <subcellularLocation>
        <location evidence="1">Cell outer membrane</location>
        <topology evidence="1">Multi-pass membrane protein</topology>
    </subcellularLocation>
</comment>
<keyword evidence="13" id="KW-0998">Cell outer membrane</keyword>
<evidence type="ECO:0000259" key="17">
    <source>
        <dbReference type="Pfam" id="PF10531"/>
    </source>
</evidence>
<organism evidence="19 20">
    <name type="scientific">Segatella bryantii</name>
    <name type="common">Prevotella bryantii</name>
    <dbReference type="NCBI Taxonomy" id="77095"/>
    <lineage>
        <taxon>Bacteria</taxon>
        <taxon>Pseudomonadati</taxon>
        <taxon>Bacteroidota</taxon>
        <taxon>Bacteroidia</taxon>
        <taxon>Bacteroidales</taxon>
        <taxon>Prevotellaceae</taxon>
        <taxon>Segatella</taxon>
    </lineage>
</organism>
<evidence type="ECO:0000313" key="19">
    <source>
        <dbReference type="EMBL" id="GJG28713.1"/>
    </source>
</evidence>
<keyword evidence="9" id="KW-0406">Ion transport</keyword>
<dbReference type="InterPro" id="IPR049712">
    <property type="entry name" value="Poly_export"/>
</dbReference>
<dbReference type="GO" id="GO:0046930">
    <property type="term" value="C:pore complex"/>
    <property type="evidence" value="ECO:0007669"/>
    <property type="project" value="UniProtKB-KW"/>
</dbReference>
<evidence type="ECO:0000256" key="8">
    <source>
        <dbReference type="ARBA" id="ARBA00023047"/>
    </source>
</evidence>
<dbReference type="Proteomes" id="UP000887043">
    <property type="component" value="Unassembled WGS sequence"/>
</dbReference>
<dbReference type="Pfam" id="PF22461">
    <property type="entry name" value="SLBB_2"/>
    <property type="match status" value="1"/>
</dbReference>
<evidence type="ECO:0000256" key="15">
    <source>
        <dbReference type="SAM" id="SignalP"/>
    </source>
</evidence>
<keyword evidence="5" id="KW-0762">Sugar transport</keyword>
<keyword evidence="3" id="KW-0813">Transport</keyword>
<feature type="domain" description="Soluble ligand binding" evidence="17">
    <location>
        <begin position="352"/>
        <end position="404"/>
    </location>
</feature>
<reference evidence="19" key="1">
    <citation type="submission" date="2021-08" db="EMBL/GenBank/DDBJ databases">
        <title>Prevotella lacticifex sp. nov., isolated from rumen of cow.</title>
        <authorList>
            <person name="Shinkai T."/>
            <person name="Ikeyama N."/>
            <person name="Kumagai M."/>
            <person name="Ohmori H."/>
            <person name="Sakamoto M."/>
            <person name="Ohkuma M."/>
            <person name="Mitsumori M."/>
        </authorList>
    </citation>
    <scope>NUCLEOTIDE SEQUENCE</scope>
    <source>
        <strain evidence="19">DSM 11371</strain>
    </source>
</reference>
<feature type="domain" description="Soluble ligand binding" evidence="17">
    <location>
        <begin position="270"/>
        <end position="317"/>
    </location>
</feature>
<dbReference type="Pfam" id="PF02563">
    <property type="entry name" value="Poly_export"/>
    <property type="match status" value="1"/>
</dbReference>
<keyword evidence="8" id="KW-0625">Polysaccharide transport</keyword>
<feature type="domain" description="SLBB" evidence="18">
    <location>
        <begin position="186"/>
        <end position="263"/>
    </location>
</feature>
<evidence type="ECO:0000259" key="18">
    <source>
        <dbReference type="Pfam" id="PF22461"/>
    </source>
</evidence>
<dbReference type="GO" id="GO:0015288">
    <property type="term" value="F:porin activity"/>
    <property type="evidence" value="ECO:0007669"/>
    <property type="project" value="UniProtKB-KW"/>
</dbReference>
<evidence type="ECO:0000256" key="14">
    <source>
        <dbReference type="ARBA" id="ARBA00023288"/>
    </source>
</evidence>
<keyword evidence="12" id="KW-0564">Palmitate</keyword>
<evidence type="ECO:0000256" key="1">
    <source>
        <dbReference type="ARBA" id="ARBA00004571"/>
    </source>
</evidence>
<dbReference type="RefSeq" id="WP_039869810.1">
    <property type="nucleotide sequence ID" value="NZ_BPTR01000001.1"/>
</dbReference>
<dbReference type="InterPro" id="IPR054765">
    <property type="entry name" value="SLBB_dom"/>
</dbReference>
<evidence type="ECO:0000256" key="4">
    <source>
        <dbReference type="ARBA" id="ARBA00022452"/>
    </source>
</evidence>
<protein>
    <submittedName>
        <fullName evidence="19">Capsule polysaccharide transporter</fullName>
    </submittedName>
</protein>
<dbReference type="GO" id="GO:0006811">
    <property type="term" value="P:monoatomic ion transport"/>
    <property type="evidence" value="ECO:0007669"/>
    <property type="project" value="UniProtKB-KW"/>
</dbReference>
<dbReference type="EMBL" id="BPTR01000001">
    <property type="protein sequence ID" value="GJG28713.1"/>
    <property type="molecule type" value="Genomic_DNA"/>
</dbReference>
<evidence type="ECO:0000256" key="12">
    <source>
        <dbReference type="ARBA" id="ARBA00023139"/>
    </source>
</evidence>
<dbReference type="PANTHER" id="PTHR33619:SF3">
    <property type="entry name" value="POLYSACCHARIDE EXPORT PROTEIN GFCE-RELATED"/>
    <property type="match status" value="1"/>
</dbReference>
<evidence type="ECO:0000256" key="2">
    <source>
        <dbReference type="ARBA" id="ARBA00009450"/>
    </source>
</evidence>
<evidence type="ECO:0000256" key="13">
    <source>
        <dbReference type="ARBA" id="ARBA00023237"/>
    </source>
</evidence>
<feature type="signal peptide" evidence="15">
    <location>
        <begin position="1"/>
        <end position="19"/>
    </location>
</feature>
<dbReference type="Pfam" id="PF10531">
    <property type="entry name" value="SLBB"/>
    <property type="match status" value="3"/>
</dbReference>
<sequence>MKRILFGFMLAMMTLGGYAQVQAGAKLDKGNAALKKDNGMTKQELTTGKAGNSVELQDKAQQEERAIDHDIKQSVAQNKGKSRKIFGHDIFNSKLLSFEPNMNIATPANYVLGPGDEVVINIYGGSQKENTYQISKEGTVTVPGYGPIRLSGLTVAQANSRLRKTLGKRYRSSNMSTSVSSTRSIRVNVMGEVSVPGTYTLSAYATVFHALYQAGGINNIGTLRNIKVFRNGRQVSVVDVYEYIMNGRLAGNVRLHDNDVIIVGPYESLVDIAGAVKRPMTYEMRKNDNVATILNYAGGFANDAYKGQIRLLRANGDEKTVFNISQNELKSFKVMDGDALKVDDMLDRYSNMVEVKGAVFRPGLYELGKEVTSIRSLVKMAQGLTEDAYPEHAVIHRLKDDRTKRVIAVNIKDILDGRAPDVQLKNEDVIFIPTEADKTKARTLTISGEVQFPGTYEYAENQTIEDFIVQAGGLTDAASTAKVDVSRRILNPSATQAGNEIAKTYTFTLQNGLLINPEPGFFLQPYDQVYVRRSPGFEAQRNVTITGEALFPGEYAMVRKDMRLSDLVKTSGGVSSYAYVKGARIERKMSEDEKLRMKSILKAMAHQNTKHDSIIVDNVVLGDTYYVGIDLEKALAKPGCPEDLILRAGDKLFIPEYNPTVHISGDVMFPNTVSYVPGKKTAYYINQAGGYGNRAKKGKTFVVYQNGHVSVKGKGKIEPGCEVIVPSRPDRKGIDLSALVGMGTSLASLATVIVALTK</sequence>
<feature type="domain" description="Polysaccharide export protein N-terminal" evidence="16">
    <location>
        <begin position="106"/>
        <end position="179"/>
    </location>
</feature>
<evidence type="ECO:0000256" key="5">
    <source>
        <dbReference type="ARBA" id="ARBA00022597"/>
    </source>
</evidence>
<dbReference type="GO" id="GO:0015159">
    <property type="term" value="F:polysaccharide transmembrane transporter activity"/>
    <property type="evidence" value="ECO:0007669"/>
    <property type="project" value="InterPro"/>
</dbReference>
<comment type="similarity">
    <text evidence="2">Belongs to the BexD/CtrA/VexA family.</text>
</comment>
<dbReference type="AlphaFoldDB" id="A0AA37HYM4"/>